<proteinExistence type="predicted"/>
<reference evidence="1 2" key="1">
    <citation type="journal article" date="2013" name="ISME J.">
        <title>A metabolic model for members of the genus Tetrasphaera involved in enhanced biological phosphorus removal.</title>
        <authorList>
            <person name="Kristiansen R."/>
            <person name="Nguyen H.T.T."/>
            <person name="Saunders A.M."/>
            <person name="Nielsen J.L."/>
            <person name="Wimmer R."/>
            <person name="Le V.Q."/>
            <person name="McIlroy S.J."/>
            <person name="Petrovski S."/>
            <person name="Seviour R.J."/>
            <person name="Calteau A."/>
            <person name="Nielsen K.L."/>
            <person name="Nielsen P.H."/>
        </authorList>
    </citation>
    <scope>NUCLEOTIDE SEQUENCE [LARGE SCALE GENOMIC DNA]</scope>
    <source>
        <strain evidence="1 2">Lp2</strain>
    </source>
</reference>
<evidence type="ECO:0008006" key="3">
    <source>
        <dbReference type="Google" id="ProtNLM"/>
    </source>
</evidence>
<organism evidence="1 2">
    <name type="scientific">Phycicoccus elongatus Lp2</name>
    <dbReference type="NCBI Taxonomy" id="1193181"/>
    <lineage>
        <taxon>Bacteria</taxon>
        <taxon>Bacillati</taxon>
        <taxon>Actinomycetota</taxon>
        <taxon>Actinomycetes</taxon>
        <taxon>Micrococcales</taxon>
        <taxon>Intrasporangiaceae</taxon>
        <taxon>Phycicoccus</taxon>
    </lineage>
</organism>
<dbReference type="STRING" id="1193181.BN10_590025"/>
<name>N0E0K8_9MICO</name>
<keyword evidence="2" id="KW-1185">Reference proteome</keyword>
<evidence type="ECO:0000313" key="1">
    <source>
        <dbReference type="EMBL" id="CCH70508.1"/>
    </source>
</evidence>
<gene>
    <name evidence="1" type="ORF">BN10_590025</name>
</gene>
<accession>N0E0K8</accession>
<dbReference type="EMBL" id="CAIZ01000129">
    <property type="protein sequence ID" value="CCH70508.1"/>
    <property type="molecule type" value="Genomic_DNA"/>
</dbReference>
<evidence type="ECO:0000313" key="2">
    <source>
        <dbReference type="Proteomes" id="UP000013167"/>
    </source>
</evidence>
<comment type="caution">
    <text evidence="1">The sequence shown here is derived from an EMBL/GenBank/DDBJ whole genome shotgun (WGS) entry which is preliminary data.</text>
</comment>
<dbReference type="HOGENOM" id="CLU_2811013_0_0_11"/>
<dbReference type="Proteomes" id="UP000013167">
    <property type="component" value="Unassembled WGS sequence"/>
</dbReference>
<protein>
    <recommendedName>
        <fullName evidence="3">DNA (cytosine-5-)-methyltransferase</fullName>
    </recommendedName>
</protein>
<sequence>MGLEAGWVTDVRHGLSPNQQLTALGNGVLPLQAVAALTELKLSWEPTRPASVPGSLDAGYTSVLSVD</sequence>
<dbReference type="AlphaFoldDB" id="N0E0K8"/>